<name>A0A369J5T8_HYPMA</name>
<dbReference type="GO" id="GO:0140492">
    <property type="term" value="F:metal-dependent deubiquitinase activity"/>
    <property type="evidence" value="ECO:0007669"/>
    <property type="project" value="InterPro"/>
</dbReference>
<dbReference type="Pfam" id="PF08969">
    <property type="entry name" value="USP8_dimer"/>
    <property type="match status" value="1"/>
</dbReference>
<dbReference type="GO" id="GO:0070536">
    <property type="term" value="P:protein K63-linked deubiquitination"/>
    <property type="evidence" value="ECO:0007669"/>
    <property type="project" value="InterPro"/>
</dbReference>
<accession>A0A369J5T8</accession>
<dbReference type="InterPro" id="IPR037518">
    <property type="entry name" value="MPN"/>
</dbReference>
<dbReference type="InterPro" id="IPR015063">
    <property type="entry name" value="USP8_dimer"/>
</dbReference>
<dbReference type="EMBL" id="LUEZ02000113">
    <property type="protein sequence ID" value="RDB17318.1"/>
    <property type="molecule type" value="Genomic_DNA"/>
</dbReference>
<keyword evidence="3" id="KW-0645">Protease</keyword>
<dbReference type="GO" id="GO:0005768">
    <property type="term" value="C:endosome"/>
    <property type="evidence" value="ECO:0007669"/>
    <property type="project" value="TreeGrafter"/>
</dbReference>
<keyword evidence="7" id="KW-0862">Zinc</keyword>
<feature type="region of interest" description="Disordered" evidence="9">
    <location>
        <begin position="149"/>
        <end position="189"/>
    </location>
</feature>
<gene>
    <name evidence="11" type="primary">sst2</name>
    <name evidence="11" type="ORF">Hypma_001899</name>
</gene>
<dbReference type="Proteomes" id="UP000076154">
    <property type="component" value="Unassembled WGS sequence"/>
</dbReference>
<feature type="compositionally biased region" description="Pro residues" evidence="9">
    <location>
        <begin position="459"/>
        <end position="472"/>
    </location>
</feature>
<keyword evidence="4" id="KW-0479">Metal-binding</keyword>
<dbReference type="Pfam" id="PF01398">
    <property type="entry name" value="JAB"/>
    <property type="match status" value="1"/>
</dbReference>
<evidence type="ECO:0000256" key="6">
    <source>
        <dbReference type="ARBA" id="ARBA00022801"/>
    </source>
</evidence>
<dbReference type="InterPro" id="IPR044098">
    <property type="entry name" value="STAMBP/STALP-like_MPN"/>
</dbReference>
<dbReference type="AlphaFoldDB" id="A0A369J5T8"/>
<comment type="caution">
    <text evidence="11">The sequence shown here is derived from an EMBL/GenBank/DDBJ whole genome shotgun (WGS) entry which is preliminary data.</text>
</comment>
<keyword evidence="8" id="KW-0482">Metalloprotease</keyword>
<sequence length="767" mass="86579">MNSPYSSSSRPNPQTRPAMIAELAEAALENLWDEKLELKHYLRTAERCRSHAKHFINEDDYENAFIEYARAATLVLEKLSSHRDYHTLLNAAQRHNLALNGQDILDKLGELKPMLVDRYEKWSKQHPDPTNPNILPDFRRRRLRSEELFAQEEQRRRRSRHDRPRTRERDRDKDKVGLEREREKQSAVEEQLAEELRLYKEQREAVQRQQAADDRERERDRAASRAAVAAADRKREVAVAAARSAATQPPGAVPDLTFSRTPVQNNAYNGTPLPQDSRRPDEEHFRHQQQQEEMRHREEEIVRKREQKKWEQEGFARRQQESDEAARAVRQTIASNNMGVATAMTPSSLASTPSVTYSTSASSSNVSTPATSFYENMTPTQSTSGLRPPPAVKSRPPSFLSAQFEHVPPIMPLESPTRYEDDSTDSESVHNGRRSSGKQKQAMDYSNRTPSRAPARSPSYPPPITTTSPPPADTRIQYPQLMSQHQKHQGYYPSLNSMFGPATADSFRYATAAPGSNFKDMYPSYLLPRPSAPYGTPQPSPTPQAHPIQYPSYPGPSRPAPPVPSTTPPSSARASIDRTMGVPKSEPSPALRTVTLPRGCLPRFLTLAKANTDMNMETCGLLLGRDRGGKFLVTTLLIPKQHSTSDTCTMDEEELVMQFTEERDLITLGWIHTHPSQSCFMSSVDLHTHSGFQCMLPESFAVVCAPKSNPNFGIFRLTDPPGLKTVLECTAKEAFHPHPDLPIYTDADKGHVQMKEIPLEIVDLRNR</sequence>
<evidence type="ECO:0000256" key="8">
    <source>
        <dbReference type="ARBA" id="ARBA00023049"/>
    </source>
</evidence>
<dbReference type="InParanoid" id="A0A369J5T8"/>
<dbReference type="FunFam" id="3.40.140.10:FF:000033">
    <property type="entry name" value="AMSH-like protease sst2"/>
    <property type="match status" value="1"/>
</dbReference>
<evidence type="ECO:0000256" key="3">
    <source>
        <dbReference type="ARBA" id="ARBA00022670"/>
    </source>
</evidence>
<feature type="compositionally biased region" description="Low complexity" evidence="9">
    <location>
        <begin position="351"/>
        <end position="372"/>
    </location>
</feature>
<dbReference type="GO" id="GO:0061578">
    <property type="term" value="F:K63-linked deubiquitinase activity"/>
    <property type="evidence" value="ECO:0007669"/>
    <property type="project" value="InterPro"/>
</dbReference>
<dbReference type="OrthoDB" id="3640at2759"/>
<keyword evidence="5" id="KW-0833">Ubl conjugation pathway</keyword>
<comment type="similarity">
    <text evidence="2">Belongs to the peptidase M67C family.</text>
</comment>
<dbReference type="SUPFAM" id="SSF140856">
    <property type="entry name" value="USP8 N-terminal domain-like"/>
    <property type="match status" value="1"/>
</dbReference>
<dbReference type="GO" id="GO:0016020">
    <property type="term" value="C:membrane"/>
    <property type="evidence" value="ECO:0007669"/>
    <property type="project" value="TreeGrafter"/>
</dbReference>
<organism evidence="11 12">
    <name type="scientific">Hypsizygus marmoreus</name>
    <name type="common">White beech mushroom</name>
    <name type="synonym">Agaricus marmoreus</name>
    <dbReference type="NCBI Taxonomy" id="39966"/>
    <lineage>
        <taxon>Eukaryota</taxon>
        <taxon>Fungi</taxon>
        <taxon>Dikarya</taxon>
        <taxon>Basidiomycota</taxon>
        <taxon>Agaricomycotina</taxon>
        <taxon>Agaricomycetes</taxon>
        <taxon>Agaricomycetidae</taxon>
        <taxon>Agaricales</taxon>
        <taxon>Tricholomatineae</taxon>
        <taxon>Lyophyllaceae</taxon>
        <taxon>Hypsizygus</taxon>
    </lineage>
</organism>
<evidence type="ECO:0000256" key="9">
    <source>
        <dbReference type="SAM" id="MobiDB-lite"/>
    </source>
</evidence>
<reference evidence="11" key="1">
    <citation type="submission" date="2018-04" db="EMBL/GenBank/DDBJ databases">
        <title>Whole genome sequencing of Hypsizygus marmoreus.</title>
        <authorList>
            <person name="Choi I.-G."/>
            <person name="Min B."/>
            <person name="Kim J.-G."/>
            <person name="Kim S."/>
            <person name="Oh Y.-L."/>
            <person name="Kong W.-S."/>
            <person name="Park H."/>
            <person name="Jeong J."/>
            <person name="Song E.-S."/>
        </authorList>
    </citation>
    <scope>NUCLEOTIDE SEQUENCE [LARGE SCALE GENOMIC DNA]</scope>
    <source>
        <strain evidence="11">51987-8</strain>
    </source>
</reference>
<dbReference type="SMART" id="SM00232">
    <property type="entry name" value="JAB_MPN"/>
    <property type="match status" value="1"/>
</dbReference>
<feature type="region of interest" description="Disordered" evidence="9">
    <location>
        <begin position="411"/>
        <end position="475"/>
    </location>
</feature>
<dbReference type="SUPFAM" id="SSF102712">
    <property type="entry name" value="JAB1/MPN domain"/>
    <property type="match status" value="1"/>
</dbReference>
<dbReference type="CDD" id="cd08066">
    <property type="entry name" value="MPN_AMSH_like"/>
    <property type="match status" value="1"/>
</dbReference>
<dbReference type="InterPro" id="IPR000555">
    <property type="entry name" value="JAMM/MPN+_dom"/>
</dbReference>
<evidence type="ECO:0000259" key="10">
    <source>
        <dbReference type="PROSITE" id="PS50249"/>
    </source>
</evidence>
<keyword evidence="12" id="KW-1185">Reference proteome</keyword>
<keyword evidence="6" id="KW-0378">Hydrolase</keyword>
<feature type="region of interest" description="Disordered" evidence="9">
    <location>
        <begin position="529"/>
        <end position="593"/>
    </location>
</feature>
<comment type="cofactor">
    <cofactor evidence="1">
        <name>Zn(2+)</name>
        <dbReference type="ChEBI" id="CHEBI:29105"/>
    </cofactor>
</comment>
<feature type="region of interest" description="Disordered" evidence="9">
    <location>
        <begin position="346"/>
        <end position="397"/>
    </location>
</feature>
<feature type="compositionally biased region" description="Pro residues" evidence="9">
    <location>
        <begin position="553"/>
        <end position="567"/>
    </location>
</feature>
<protein>
    <submittedName>
        <fullName evidence="11">AMSH-like protease sst2</fullName>
    </submittedName>
</protein>
<feature type="compositionally biased region" description="Basic and acidic residues" evidence="9">
    <location>
        <begin position="165"/>
        <end position="187"/>
    </location>
</feature>
<proteinExistence type="inferred from homology"/>
<dbReference type="GO" id="GO:0046872">
    <property type="term" value="F:metal ion binding"/>
    <property type="evidence" value="ECO:0007669"/>
    <property type="project" value="UniProtKB-KW"/>
</dbReference>
<feature type="compositionally biased region" description="Basic and acidic residues" evidence="9">
    <location>
        <begin position="207"/>
        <end position="223"/>
    </location>
</feature>
<evidence type="ECO:0000256" key="4">
    <source>
        <dbReference type="ARBA" id="ARBA00022723"/>
    </source>
</evidence>
<dbReference type="PANTHER" id="PTHR12947:SF13">
    <property type="entry name" value="FI19924P1"/>
    <property type="match status" value="1"/>
</dbReference>
<evidence type="ECO:0000256" key="5">
    <source>
        <dbReference type="ARBA" id="ARBA00022786"/>
    </source>
</evidence>
<dbReference type="Gene3D" id="1.20.58.80">
    <property type="entry name" value="Phosphotransferase system, lactose/cellobiose-type IIA subunit"/>
    <property type="match status" value="1"/>
</dbReference>
<evidence type="ECO:0000313" key="11">
    <source>
        <dbReference type="EMBL" id="RDB17318.1"/>
    </source>
</evidence>
<evidence type="ECO:0000313" key="12">
    <source>
        <dbReference type="Proteomes" id="UP000076154"/>
    </source>
</evidence>
<feature type="region of interest" description="Disordered" evidence="9">
    <location>
        <begin position="207"/>
        <end position="228"/>
    </location>
</feature>
<dbReference type="GO" id="GO:0006508">
    <property type="term" value="P:proteolysis"/>
    <property type="evidence" value="ECO:0007669"/>
    <property type="project" value="UniProtKB-KW"/>
</dbReference>
<evidence type="ECO:0000256" key="1">
    <source>
        <dbReference type="ARBA" id="ARBA00001947"/>
    </source>
</evidence>
<dbReference type="PROSITE" id="PS50249">
    <property type="entry name" value="MPN"/>
    <property type="match status" value="1"/>
</dbReference>
<evidence type="ECO:0000256" key="7">
    <source>
        <dbReference type="ARBA" id="ARBA00022833"/>
    </source>
</evidence>
<dbReference type="STRING" id="39966.A0A369J5T8"/>
<feature type="compositionally biased region" description="Polar residues" evidence="9">
    <location>
        <begin position="373"/>
        <end position="385"/>
    </location>
</feature>
<evidence type="ECO:0000256" key="2">
    <source>
        <dbReference type="ARBA" id="ARBA00010981"/>
    </source>
</evidence>
<feature type="domain" description="MPN" evidence="10">
    <location>
        <begin position="593"/>
        <end position="723"/>
    </location>
</feature>
<dbReference type="Gene3D" id="3.40.140.10">
    <property type="entry name" value="Cytidine Deaminase, domain 2"/>
    <property type="match status" value="1"/>
</dbReference>
<dbReference type="PANTHER" id="PTHR12947">
    <property type="entry name" value="AMSH-LIKE PROTEASE"/>
    <property type="match status" value="1"/>
</dbReference>